<dbReference type="OrthoDB" id="5570127at2759"/>
<name>W2T0M6_NECAM</name>
<evidence type="ECO:0000313" key="1">
    <source>
        <dbReference type="EMBL" id="ETN74776.1"/>
    </source>
</evidence>
<gene>
    <name evidence="1" type="ORF">NECAME_03908</name>
</gene>
<dbReference type="EMBL" id="KI660334">
    <property type="protein sequence ID" value="ETN74776.1"/>
    <property type="molecule type" value="Genomic_DNA"/>
</dbReference>
<proteinExistence type="predicted"/>
<accession>W2T0M6</accession>
<dbReference type="InterPro" id="IPR046805">
    <property type="entry name" value="Tra1_ring"/>
</dbReference>
<protein>
    <submittedName>
        <fullName evidence="1">Uncharacterized protein</fullName>
    </submittedName>
</protein>
<dbReference type="AlphaFoldDB" id="W2T0M6"/>
<keyword evidence="2" id="KW-1185">Reference proteome</keyword>
<reference evidence="2" key="1">
    <citation type="journal article" date="2014" name="Nat. Genet.">
        <title>Genome of the human hookworm Necator americanus.</title>
        <authorList>
            <person name="Tang Y.T."/>
            <person name="Gao X."/>
            <person name="Rosa B.A."/>
            <person name="Abubucker S."/>
            <person name="Hallsworth-Pepin K."/>
            <person name="Martin J."/>
            <person name="Tyagi R."/>
            <person name="Heizer E."/>
            <person name="Zhang X."/>
            <person name="Bhonagiri-Palsikar V."/>
            <person name="Minx P."/>
            <person name="Warren W.C."/>
            <person name="Wang Q."/>
            <person name="Zhan B."/>
            <person name="Hotez P.J."/>
            <person name="Sternberg P.W."/>
            <person name="Dougall A."/>
            <person name="Gaze S.T."/>
            <person name="Mulvenna J."/>
            <person name="Sotillo J."/>
            <person name="Ranganathan S."/>
            <person name="Rabelo E.M."/>
            <person name="Wilson R.K."/>
            <person name="Felgner P.L."/>
            <person name="Bethony J."/>
            <person name="Hawdon J.M."/>
            <person name="Gasser R.B."/>
            <person name="Loukas A."/>
            <person name="Mitreva M."/>
        </authorList>
    </citation>
    <scope>NUCLEOTIDE SEQUENCE [LARGE SCALE GENOMIC DNA]</scope>
</reference>
<feature type="non-terminal residue" evidence="1">
    <location>
        <position position="104"/>
    </location>
</feature>
<sequence>MSDGIVIALYQLSTLLVKYAPRHVHNNDSKKHGWRLRVFMLFAWSCLTASNRQDATLRYTGFLFISHICQKFLINRKIVLQVFQSLCGSYQYDSRELVRRAADV</sequence>
<dbReference type="Proteomes" id="UP000053676">
    <property type="component" value="Unassembled WGS sequence"/>
</dbReference>
<dbReference type="KEGG" id="nai:NECAME_03908"/>
<dbReference type="STRING" id="51031.W2T0M6"/>
<evidence type="ECO:0000313" key="2">
    <source>
        <dbReference type="Proteomes" id="UP000053676"/>
    </source>
</evidence>
<organism evidence="1 2">
    <name type="scientific">Necator americanus</name>
    <name type="common">Human hookworm</name>
    <dbReference type="NCBI Taxonomy" id="51031"/>
    <lineage>
        <taxon>Eukaryota</taxon>
        <taxon>Metazoa</taxon>
        <taxon>Ecdysozoa</taxon>
        <taxon>Nematoda</taxon>
        <taxon>Chromadorea</taxon>
        <taxon>Rhabditida</taxon>
        <taxon>Rhabditina</taxon>
        <taxon>Rhabditomorpha</taxon>
        <taxon>Strongyloidea</taxon>
        <taxon>Ancylostomatidae</taxon>
        <taxon>Bunostominae</taxon>
        <taxon>Necator</taxon>
    </lineage>
</organism>
<dbReference type="Pfam" id="PF20206">
    <property type="entry name" value="Tra1_ring"/>
    <property type="match status" value="1"/>
</dbReference>